<dbReference type="Proteomes" id="UP001243846">
    <property type="component" value="Unassembled WGS sequence"/>
</dbReference>
<accession>A0ABT8D5K0</accession>
<evidence type="ECO:0000256" key="1">
    <source>
        <dbReference type="SAM" id="MobiDB-lite"/>
    </source>
</evidence>
<reference evidence="4" key="1">
    <citation type="journal article" date="2019" name="Int. J. Syst. Evol. Microbiol.">
        <title>The Global Catalogue of Microorganisms (GCM) 10K type strain sequencing project: providing services to taxonomists for standard genome sequencing and annotation.</title>
        <authorList>
            <consortium name="The Broad Institute Genomics Platform"/>
            <consortium name="The Broad Institute Genome Sequencing Center for Infectious Disease"/>
            <person name="Wu L."/>
            <person name="Ma J."/>
        </authorList>
    </citation>
    <scope>NUCLEOTIDE SEQUENCE [LARGE SCALE GENOMIC DNA]</scope>
    <source>
        <strain evidence="4">CECT 8482</strain>
    </source>
</reference>
<keyword evidence="4" id="KW-1185">Reference proteome</keyword>
<sequence>MPVKSTEARLRKTVAVMALSLGLAAQGGWIQPAFAQGAPDADAAVQFRGLPDAEPAAAALGVADMAGLLAKSTASAAEIKDAQTALDGVMTLTGLPQNFTLVLADVPRISAVILPDDNGIPRRVLVVPQERTGNLAQARAAQDWPLLAALAHEVSHHLMGHSLLAGASMPVEEREADRNAGFLLERMGADLPAALAAIDAANAGDPAKRLAALPQLEELAAGWIQACGEDGAASSPCLSRWSRAPSRPARNRAPTAARAQAPISRAMPPRRPMLLWRCCAKSFRPSSSLRMRGRRLLPWLLMALRNRQAPSIRSPQTAATGAAATGCPCPIPMRFR</sequence>
<evidence type="ECO:0000313" key="3">
    <source>
        <dbReference type="EMBL" id="MDN3711173.1"/>
    </source>
</evidence>
<proteinExistence type="predicted"/>
<dbReference type="EMBL" id="JAUFRC010000001">
    <property type="protein sequence ID" value="MDN3711173.1"/>
    <property type="molecule type" value="Genomic_DNA"/>
</dbReference>
<gene>
    <name evidence="3" type="ORF">QWZ10_03830</name>
</gene>
<protein>
    <recommendedName>
        <fullName evidence="5">Peptidase M48 domain-containing protein</fullName>
    </recommendedName>
</protein>
<organism evidence="3 4">
    <name type="scientific">Paracoccus cavernae</name>
    <dbReference type="NCBI Taxonomy" id="1571207"/>
    <lineage>
        <taxon>Bacteria</taxon>
        <taxon>Pseudomonadati</taxon>
        <taxon>Pseudomonadota</taxon>
        <taxon>Alphaproteobacteria</taxon>
        <taxon>Rhodobacterales</taxon>
        <taxon>Paracoccaceae</taxon>
        <taxon>Paracoccus</taxon>
    </lineage>
</organism>
<keyword evidence="2" id="KW-0732">Signal</keyword>
<feature type="chain" id="PRO_5046783890" description="Peptidase M48 domain-containing protein" evidence="2">
    <location>
        <begin position="36"/>
        <end position="336"/>
    </location>
</feature>
<evidence type="ECO:0000256" key="2">
    <source>
        <dbReference type="SAM" id="SignalP"/>
    </source>
</evidence>
<feature type="region of interest" description="Disordered" evidence="1">
    <location>
        <begin position="243"/>
        <end position="262"/>
    </location>
</feature>
<feature type="signal peptide" evidence="2">
    <location>
        <begin position="1"/>
        <end position="35"/>
    </location>
</feature>
<evidence type="ECO:0008006" key="5">
    <source>
        <dbReference type="Google" id="ProtNLM"/>
    </source>
</evidence>
<evidence type="ECO:0000313" key="4">
    <source>
        <dbReference type="Proteomes" id="UP001243846"/>
    </source>
</evidence>
<comment type="caution">
    <text evidence="3">The sequence shown here is derived from an EMBL/GenBank/DDBJ whole genome shotgun (WGS) entry which is preliminary data.</text>
</comment>
<name>A0ABT8D5K0_9RHOB</name>